<dbReference type="Gene3D" id="1.10.1740.10">
    <property type="match status" value="1"/>
</dbReference>
<dbReference type="InterPro" id="IPR014284">
    <property type="entry name" value="RNA_pol_sigma-70_dom"/>
</dbReference>
<keyword evidence="2" id="KW-0805">Transcription regulation</keyword>
<dbReference type="OrthoDB" id="571071at2"/>
<reference evidence="6 7" key="1">
    <citation type="submission" date="2019-01" db="EMBL/GenBank/DDBJ databases">
        <title>Ktedonosporobacter rubrisoli SCAWS-G2.</title>
        <authorList>
            <person name="Huang Y."/>
            <person name="Yan B."/>
        </authorList>
    </citation>
    <scope>NUCLEOTIDE SEQUENCE [LARGE SCALE GENOMIC DNA]</scope>
    <source>
        <strain evidence="6 7">SCAWS-G2</strain>
    </source>
</reference>
<keyword evidence="1" id="KW-0677">Repeat</keyword>
<dbReference type="InterPro" id="IPR004176">
    <property type="entry name" value="Clp_R_N"/>
</dbReference>
<gene>
    <name evidence="6" type="ORF">EPA93_26030</name>
</gene>
<dbReference type="InterPro" id="IPR013324">
    <property type="entry name" value="RNA_pol_sigma_r3/r4-like"/>
</dbReference>
<dbReference type="Gene3D" id="1.10.1780.10">
    <property type="entry name" value="Clp, N-terminal domain"/>
    <property type="match status" value="4"/>
</dbReference>
<dbReference type="EMBL" id="CP035758">
    <property type="protein sequence ID" value="QBD79255.1"/>
    <property type="molecule type" value="Genomic_DNA"/>
</dbReference>
<dbReference type="InterPro" id="IPR036388">
    <property type="entry name" value="WH-like_DNA-bd_sf"/>
</dbReference>
<keyword evidence="2" id="KW-0731">Sigma factor</keyword>
<dbReference type="GO" id="GO:0003677">
    <property type="term" value="F:DNA binding"/>
    <property type="evidence" value="ECO:0007669"/>
    <property type="project" value="UniProtKB-KW"/>
</dbReference>
<feature type="region of interest" description="Disordered" evidence="4">
    <location>
        <begin position="1"/>
        <end position="22"/>
    </location>
</feature>
<dbReference type="InterPro" id="IPR044217">
    <property type="entry name" value="CLPT1/2"/>
</dbReference>
<proteinExistence type="inferred from homology"/>
<keyword evidence="3" id="KW-0175">Coiled coil</keyword>
<feature type="coiled-coil region" evidence="3">
    <location>
        <begin position="181"/>
        <end position="208"/>
    </location>
</feature>
<dbReference type="GO" id="GO:0006352">
    <property type="term" value="P:DNA-templated transcription initiation"/>
    <property type="evidence" value="ECO:0007669"/>
    <property type="project" value="InterPro"/>
</dbReference>
<dbReference type="KEGG" id="kbs:EPA93_26030"/>
<evidence type="ECO:0000256" key="2">
    <source>
        <dbReference type="RuleBase" id="RU000716"/>
    </source>
</evidence>
<dbReference type="GO" id="GO:0006950">
    <property type="term" value="P:response to stress"/>
    <property type="evidence" value="ECO:0007669"/>
    <property type="project" value="UniProtKB-ARBA"/>
</dbReference>
<dbReference type="RefSeq" id="WP_129890308.1">
    <property type="nucleotide sequence ID" value="NZ_CP035758.1"/>
</dbReference>
<keyword evidence="2" id="KW-0804">Transcription</keyword>
<sequence length="830" mass="91370">MDDARSFPPDDQGEILDATKVGQQPEQPAVISNLEEVLATARPRLLRIARMQGVAPDAIDDVVQETLVEAWQHLDKLRTPERFHAWLDGICRNVCLRWSSTQKKYLLRRAILPDPFAEKLNGPGSSLEEDLPDPKALDPAEELSQQELPILLGQALDYLPGVTREIVELYYLAGIPQRVIAARLSLTLKALEVRLVRARRQLRHILSNQLRADAEAFGLILDQDTRGAIKPEKRYIGYFLVEGENNQMNSIDHFDRFTRESQVVIEMAQKEAQYFGHNALGSEHILLGLIHEGKSVAARVLVGLGITLEKVRQAVEEAKGRGTQSGSGEMGLTAHANIVIEMVMKEAERQFPARSTKPEERLIGSIYISEEAAEKILQEKKVPDDWKALGITLTQIRKAVSEARGRGVELLYDQTSATNTPTKQSKRRSHPLFSITTENLLLGLIKVPECTAVKILQELGAPLKDFGSLVFLERATTLQIARQEYTQKFTRQARKAWELAHEESRRLQDSFVGAGHLLLGLVAEGSGAAATALAEMGVELSQIREKVKPDYQAGNWNVAGSIKLQPRLKHIIVLASNEARRYNHHSLGTGHLLLALLRDEGMATGYLELLGVDLDKLRIALGNVQSEELSSPEQGREEVADPISGEGVYAYDASISSIERGLQSRELDKIMLAIYPFTLEARSVLENARSAAQSSAQVGPEHLLLALVSLTFSHEGPVSKVFKGLGIAYARVQAAVEDRLGWGVKMATVVLVHSAQCRACLLLAADEAERRDGSGAPIKSEHLLLGLLREEKGIVADLLGDIGTSVREVRTNLLEALGDASPEGTSESEN</sequence>
<dbReference type="PANTHER" id="PTHR47016">
    <property type="entry name" value="ATP-DEPENDENT CLP PROTEASE ATP-BINDING SUBUNIT CLPT1, CHLOROPLASTIC"/>
    <property type="match status" value="1"/>
</dbReference>
<dbReference type="InterPro" id="IPR007627">
    <property type="entry name" value="RNA_pol_sigma70_r2"/>
</dbReference>
<dbReference type="SUPFAM" id="SSF88946">
    <property type="entry name" value="Sigma2 domain of RNA polymerase sigma factors"/>
    <property type="match status" value="1"/>
</dbReference>
<dbReference type="Pfam" id="PF02861">
    <property type="entry name" value="Clp_N"/>
    <property type="match status" value="4"/>
</dbReference>
<dbReference type="InterPro" id="IPR013249">
    <property type="entry name" value="RNA_pol_sigma70_r4_t2"/>
</dbReference>
<protein>
    <recommendedName>
        <fullName evidence="2">RNA polymerase sigma factor</fullName>
    </recommendedName>
</protein>
<dbReference type="PANTHER" id="PTHR47016:SF5">
    <property type="entry name" value="CLP DOMAIN SUPERFAMILY PROTEIN"/>
    <property type="match status" value="1"/>
</dbReference>
<dbReference type="Gene3D" id="1.10.10.10">
    <property type="entry name" value="Winged helix-like DNA-binding domain superfamily/Winged helix DNA-binding domain"/>
    <property type="match status" value="1"/>
</dbReference>
<dbReference type="PROSITE" id="PS01063">
    <property type="entry name" value="SIGMA70_ECF"/>
    <property type="match status" value="1"/>
</dbReference>
<dbReference type="InterPro" id="IPR000838">
    <property type="entry name" value="RNA_pol_sigma70_ECF_CS"/>
</dbReference>
<evidence type="ECO:0000256" key="4">
    <source>
        <dbReference type="SAM" id="MobiDB-lite"/>
    </source>
</evidence>
<dbReference type="Pfam" id="PF08281">
    <property type="entry name" value="Sigma70_r4_2"/>
    <property type="match status" value="1"/>
</dbReference>
<evidence type="ECO:0000313" key="7">
    <source>
        <dbReference type="Proteomes" id="UP000290365"/>
    </source>
</evidence>
<accession>A0A4P6JV29</accession>
<dbReference type="PROSITE" id="PS51903">
    <property type="entry name" value="CLP_R"/>
    <property type="match status" value="2"/>
</dbReference>
<evidence type="ECO:0000256" key="1">
    <source>
        <dbReference type="PROSITE-ProRule" id="PRU01251"/>
    </source>
</evidence>
<evidence type="ECO:0000259" key="5">
    <source>
        <dbReference type="PROSITE" id="PS51903"/>
    </source>
</evidence>
<dbReference type="GO" id="GO:0016987">
    <property type="term" value="F:sigma factor activity"/>
    <property type="evidence" value="ECO:0007669"/>
    <property type="project" value="UniProtKB-KW"/>
</dbReference>
<evidence type="ECO:0000256" key="3">
    <source>
        <dbReference type="SAM" id="Coils"/>
    </source>
</evidence>
<dbReference type="Proteomes" id="UP000290365">
    <property type="component" value="Chromosome"/>
</dbReference>
<evidence type="ECO:0000313" key="6">
    <source>
        <dbReference type="EMBL" id="QBD79255.1"/>
    </source>
</evidence>
<name>A0A4P6JV29_KTERU</name>
<dbReference type="InterPro" id="IPR036628">
    <property type="entry name" value="Clp_N_dom_sf"/>
</dbReference>
<feature type="domain" description="Clp R" evidence="5">
    <location>
        <begin position="254"/>
        <end position="554"/>
    </location>
</feature>
<comment type="similarity">
    <text evidence="2">Belongs to the sigma-70 factor family. ECF subfamily.</text>
</comment>
<dbReference type="AlphaFoldDB" id="A0A4P6JV29"/>
<dbReference type="SUPFAM" id="SSF81923">
    <property type="entry name" value="Double Clp-N motif"/>
    <property type="match status" value="3"/>
</dbReference>
<dbReference type="NCBIfam" id="TIGR02937">
    <property type="entry name" value="sigma70-ECF"/>
    <property type="match status" value="1"/>
</dbReference>
<organism evidence="6 7">
    <name type="scientific">Ktedonosporobacter rubrisoli</name>
    <dbReference type="NCBI Taxonomy" id="2509675"/>
    <lineage>
        <taxon>Bacteria</taxon>
        <taxon>Bacillati</taxon>
        <taxon>Chloroflexota</taxon>
        <taxon>Ktedonobacteria</taxon>
        <taxon>Ktedonobacterales</taxon>
        <taxon>Ktedonosporobacteraceae</taxon>
        <taxon>Ktedonosporobacter</taxon>
    </lineage>
</organism>
<dbReference type="SUPFAM" id="SSF88659">
    <property type="entry name" value="Sigma3 and sigma4 domains of RNA polymerase sigma factors"/>
    <property type="match status" value="1"/>
</dbReference>
<keyword evidence="2" id="KW-0238">DNA-binding</keyword>
<feature type="domain" description="Clp R" evidence="5">
    <location>
        <begin position="561"/>
        <end position="743"/>
    </location>
</feature>
<dbReference type="Pfam" id="PF04542">
    <property type="entry name" value="Sigma70_r2"/>
    <property type="match status" value="1"/>
</dbReference>
<keyword evidence="7" id="KW-1185">Reference proteome</keyword>
<dbReference type="InterPro" id="IPR013325">
    <property type="entry name" value="RNA_pol_sigma_r2"/>
</dbReference>